<dbReference type="InterPro" id="IPR036871">
    <property type="entry name" value="PX_dom_sf"/>
</dbReference>
<dbReference type="PANTHER" id="PTHR15508">
    <property type="entry name" value="RIBOSOMAL PROTEIN S6 KINASE"/>
    <property type="match status" value="1"/>
</dbReference>
<dbReference type="CDD" id="cd02677">
    <property type="entry name" value="MIT_SNX15"/>
    <property type="match status" value="1"/>
</dbReference>
<gene>
    <name evidence="4" type="ORF">APLA_LOCUS2607</name>
</gene>
<dbReference type="Pfam" id="PF04212">
    <property type="entry name" value="MIT"/>
    <property type="match status" value="1"/>
</dbReference>
<comment type="caution">
    <text evidence="4">The sequence shown here is derived from an EMBL/GenBank/DDBJ whole genome shotgun (WGS) entry which is preliminary data.</text>
</comment>
<dbReference type="EMBL" id="CADEBD010000226">
    <property type="protein sequence ID" value="CAB3226232.1"/>
    <property type="molecule type" value="Genomic_DNA"/>
</dbReference>
<dbReference type="PROSITE" id="PS50011">
    <property type="entry name" value="PROTEIN_KINASE_DOM"/>
    <property type="match status" value="1"/>
</dbReference>
<dbReference type="InterPro" id="IPR036181">
    <property type="entry name" value="MIT_dom_sf"/>
</dbReference>
<dbReference type="PANTHER" id="PTHR15508:SF8">
    <property type="entry name" value="LD24550P"/>
    <property type="match status" value="1"/>
</dbReference>
<sequence>MSAKDKWVRRFSVDETAKHKNGFTIYKITSVLFLIESPESLTEVSVWKRYSDVQRLHKSMRSLHAGLHLRGTFPTLQRYSYFKRFQKEVIEERAKTIKTLLEFIAEHRLLFASTEFVNFLQTGYPKPDPPAGGVINAIRSSLHLPIEETPPLEYQTDDDDASSPTHSALAANETPVSQSMSRDETDFISQIPIYEAADVEIRQSPKKISGASSFESINSLESIDSDIYEELNKVTVDKKVCVKSKSVLPDLINFDAPSTSKFEDYHTMRNKRFDSDTVSLNSNVCSTSSCDVDSRRSSSRVSVCSKSVLSLSNAECKTKTEDSYVFEAGYMLNLAARCEDMGDYQRAFECYKSGIEKMLIGVQTDTDPQRRALIKEKTNKYLSYAEEIYKNHLCGVDQSLLPERDDNIRPLHCPIPLSMLKRPYEDLALYRVLAILGSSMMLVHRQDQAYYAMKVIQKVPNNLTEFDEYFLRRTNETRQPILPTVIPYMVPLHAYIETNNLIFLILAYAPGEKLVNYIKNYSKSTPTTPAREVNLENVFTEPKNKNVDTTDSTVVVVDNNNVEGDVSVSELVRNSQKLLLNVDKALTEDKNEGTVVENKAVDNVCGTPCSMLSVRGRQVIPPSAVCKWGAEVLTALESLHNYGVICRDLNPSNILLGERGQIIITYMIHYPGVDMQLHKLNTYIMYIAPELYDNSIDDVLSKVCDFWSFGAIMYELLCGEPLSVHHRSIFTTHTILHIPDGLSVEEQSLLTQLLTYEPSERLGSGPDGIEEIKRHPYFKHIDWQYIYDSWTVPD</sequence>
<dbReference type="InterPro" id="IPR007330">
    <property type="entry name" value="MIT_dom"/>
</dbReference>
<dbReference type="OrthoDB" id="8193306at2759"/>
<evidence type="ECO:0000313" key="5">
    <source>
        <dbReference type="Proteomes" id="UP000494256"/>
    </source>
</evidence>
<dbReference type="Gene3D" id="3.30.200.20">
    <property type="entry name" value="Phosphorylase Kinase, domain 1"/>
    <property type="match status" value="1"/>
</dbReference>
<dbReference type="PROSITE" id="PS50195">
    <property type="entry name" value="PX"/>
    <property type="match status" value="1"/>
</dbReference>
<dbReference type="InterPro" id="IPR051866">
    <property type="entry name" value="Intracell_Sig-Traffick_Protein"/>
</dbReference>
<dbReference type="Pfam" id="PF00787">
    <property type="entry name" value="PX"/>
    <property type="match status" value="1"/>
</dbReference>
<feature type="domain" description="Protein kinase" evidence="2">
    <location>
        <begin position="427"/>
        <end position="778"/>
    </location>
</feature>
<name>A0A8S0Z317_ARCPL</name>
<organism evidence="4 5">
    <name type="scientific">Arctia plantaginis</name>
    <name type="common">Wood tiger moth</name>
    <name type="synonym">Phalaena plantaginis</name>
    <dbReference type="NCBI Taxonomy" id="874455"/>
    <lineage>
        <taxon>Eukaryota</taxon>
        <taxon>Metazoa</taxon>
        <taxon>Ecdysozoa</taxon>
        <taxon>Arthropoda</taxon>
        <taxon>Hexapoda</taxon>
        <taxon>Insecta</taxon>
        <taxon>Pterygota</taxon>
        <taxon>Neoptera</taxon>
        <taxon>Endopterygota</taxon>
        <taxon>Lepidoptera</taxon>
        <taxon>Glossata</taxon>
        <taxon>Ditrysia</taxon>
        <taxon>Noctuoidea</taxon>
        <taxon>Erebidae</taxon>
        <taxon>Arctiinae</taxon>
        <taxon>Arctia</taxon>
    </lineage>
</organism>
<dbReference type="GO" id="GO:0004672">
    <property type="term" value="F:protein kinase activity"/>
    <property type="evidence" value="ECO:0007669"/>
    <property type="project" value="InterPro"/>
</dbReference>
<reference evidence="4 5" key="1">
    <citation type="submission" date="2020-04" db="EMBL/GenBank/DDBJ databases">
        <authorList>
            <person name="Wallbank WR R."/>
            <person name="Pardo Diaz C."/>
            <person name="Kozak K."/>
            <person name="Martin S."/>
            <person name="Jiggins C."/>
            <person name="Moest M."/>
            <person name="Warren A I."/>
            <person name="Byers J.R.P. K."/>
            <person name="Montejo-Kovacevich G."/>
            <person name="Yen C E."/>
        </authorList>
    </citation>
    <scope>NUCLEOTIDE SEQUENCE [LARGE SCALE GENOMIC DNA]</scope>
</reference>
<dbReference type="InterPro" id="IPR011009">
    <property type="entry name" value="Kinase-like_dom_sf"/>
</dbReference>
<dbReference type="Gene3D" id="1.20.58.80">
    <property type="entry name" value="Phosphotransferase system, lactose/cellobiose-type IIA subunit"/>
    <property type="match status" value="1"/>
</dbReference>
<evidence type="ECO:0000313" key="4">
    <source>
        <dbReference type="EMBL" id="CAB3226232.1"/>
    </source>
</evidence>
<dbReference type="SUPFAM" id="SSF64268">
    <property type="entry name" value="PX domain"/>
    <property type="match status" value="1"/>
</dbReference>
<dbReference type="SMART" id="SM00745">
    <property type="entry name" value="MIT"/>
    <property type="match status" value="1"/>
</dbReference>
<accession>A0A8S0Z317</accession>
<evidence type="ECO:0000259" key="3">
    <source>
        <dbReference type="PROSITE" id="PS50195"/>
    </source>
</evidence>
<dbReference type="SUPFAM" id="SSF116846">
    <property type="entry name" value="MIT domain"/>
    <property type="match status" value="1"/>
</dbReference>
<evidence type="ECO:0000256" key="1">
    <source>
        <dbReference type="SAM" id="MobiDB-lite"/>
    </source>
</evidence>
<dbReference type="SUPFAM" id="SSF56112">
    <property type="entry name" value="Protein kinase-like (PK-like)"/>
    <property type="match status" value="1"/>
</dbReference>
<dbReference type="GO" id="GO:0035091">
    <property type="term" value="F:phosphatidylinositol binding"/>
    <property type="evidence" value="ECO:0007669"/>
    <property type="project" value="InterPro"/>
</dbReference>
<evidence type="ECO:0008006" key="6">
    <source>
        <dbReference type="Google" id="ProtNLM"/>
    </source>
</evidence>
<dbReference type="GO" id="GO:0005524">
    <property type="term" value="F:ATP binding"/>
    <property type="evidence" value="ECO:0007669"/>
    <property type="project" value="InterPro"/>
</dbReference>
<dbReference type="Gene3D" id="1.10.510.10">
    <property type="entry name" value="Transferase(Phosphotransferase) domain 1"/>
    <property type="match status" value="1"/>
</dbReference>
<dbReference type="SMART" id="SM00312">
    <property type="entry name" value="PX"/>
    <property type="match status" value="1"/>
</dbReference>
<feature type="region of interest" description="Disordered" evidence="1">
    <location>
        <begin position="150"/>
        <end position="182"/>
    </location>
</feature>
<dbReference type="Pfam" id="PF00069">
    <property type="entry name" value="Pkinase"/>
    <property type="match status" value="1"/>
</dbReference>
<dbReference type="Proteomes" id="UP000494256">
    <property type="component" value="Unassembled WGS sequence"/>
</dbReference>
<proteinExistence type="predicted"/>
<protein>
    <recommendedName>
        <fullName evidence="6">Ribosomal protein S6 kinase delta-1</fullName>
    </recommendedName>
</protein>
<dbReference type="AlphaFoldDB" id="A0A8S0Z317"/>
<dbReference type="SMART" id="SM00220">
    <property type="entry name" value="S_TKc"/>
    <property type="match status" value="1"/>
</dbReference>
<dbReference type="InterPro" id="IPR001683">
    <property type="entry name" value="PX_dom"/>
</dbReference>
<feature type="domain" description="PX" evidence="3">
    <location>
        <begin position="4"/>
        <end position="127"/>
    </location>
</feature>
<dbReference type="InterPro" id="IPR000719">
    <property type="entry name" value="Prot_kinase_dom"/>
</dbReference>
<evidence type="ECO:0000259" key="2">
    <source>
        <dbReference type="PROSITE" id="PS50011"/>
    </source>
</evidence>
<dbReference type="Gene3D" id="3.30.1520.10">
    <property type="entry name" value="Phox-like domain"/>
    <property type="match status" value="1"/>
</dbReference>